<evidence type="ECO:0000256" key="1">
    <source>
        <dbReference type="SAM" id="Phobius"/>
    </source>
</evidence>
<feature type="transmembrane region" description="Helical" evidence="1">
    <location>
        <begin position="136"/>
        <end position="155"/>
    </location>
</feature>
<dbReference type="EMBL" id="PHNE01000007">
    <property type="protein sequence ID" value="PPE03954.1"/>
    <property type="molecule type" value="Genomic_DNA"/>
</dbReference>
<comment type="caution">
    <text evidence="2">The sequence shown here is derived from an EMBL/GenBank/DDBJ whole genome shotgun (WGS) entry which is preliminary data.</text>
</comment>
<organism evidence="2 3">
    <name type="scientific">Williamsoniiplasma lucivorax</name>
    <dbReference type="NCBI Taxonomy" id="209274"/>
    <lineage>
        <taxon>Bacteria</taxon>
        <taxon>Bacillati</taxon>
        <taxon>Mycoplasmatota</taxon>
        <taxon>Mollicutes</taxon>
        <taxon>Entomoplasmatales</taxon>
        <taxon>Williamsoniiplasma</taxon>
    </lineage>
</organism>
<protein>
    <submittedName>
        <fullName evidence="2">Uncharacterized protein</fullName>
    </submittedName>
</protein>
<dbReference type="RefSeq" id="WP_028127058.1">
    <property type="nucleotide sequence ID" value="NZ_PHNE01000007.1"/>
</dbReference>
<evidence type="ECO:0000313" key="2">
    <source>
        <dbReference type="EMBL" id="PPE03954.1"/>
    </source>
</evidence>
<feature type="transmembrane region" description="Helical" evidence="1">
    <location>
        <begin position="20"/>
        <end position="42"/>
    </location>
</feature>
<keyword evidence="3" id="KW-1185">Reference proteome</keyword>
<reference evidence="2 3" key="1">
    <citation type="submission" date="2017-11" db="EMBL/GenBank/DDBJ databases">
        <title>Genome sequence of Entomoplasma lucivorax PIPN-2 (ATCC 49196).</title>
        <authorList>
            <person name="Lo W.-S."/>
            <person name="Gasparich G.E."/>
            <person name="Kuo C.-H."/>
        </authorList>
    </citation>
    <scope>NUCLEOTIDE SEQUENCE [LARGE SCALE GENOMIC DNA]</scope>
    <source>
        <strain evidence="2 3">PIPN-2</strain>
    </source>
</reference>
<evidence type="ECO:0000313" key="3">
    <source>
        <dbReference type="Proteomes" id="UP000237865"/>
    </source>
</evidence>
<dbReference type="STRING" id="1399797.GCA_000518285_02041"/>
<keyword evidence="1" id="KW-0812">Transmembrane</keyword>
<sequence>MSKTIDFKMIKKTNNKVALWMGATTFFMLIIVLVIIVSLPTITKKQQIIISLELLVNCLLILVTLFLIGISQIITSLFYHQVAYKEAGTNKVVREVFEINKMAHLYIIGFLVLFSGMQIVTMGLIGHTFTDLLKTYWWLIVGCFVWNTFIIYLSFGFKTYMYNNLIKK</sequence>
<dbReference type="AlphaFoldDB" id="A0A2S5R9G1"/>
<name>A0A2S5R9G1_9MOLU</name>
<feature type="transmembrane region" description="Helical" evidence="1">
    <location>
        <begin position="54"/>
        <end position="79"/>
    </location>
</feature>
<keyword evidence="1" id="KW-0472">Membrane</keyword>
<gene>
    <name evidence="2" type="ORF">ELUCI_v1c09600</name>
</gene>
<feature type="transmembrane region" description="Helical" evidence="1">
    <location>
        <begin position="103"/>
        <end position="124"/>
    </location>
</feature>
<accession>A0A2S5R9G1</accession>
<keyword evidence="1" id="KW-1133">Transmembrane helix</keyword>
<dbReference type="Proteomes" id="UP000237865">
    <property type="component" value="Unassembled WGS sequence"/>
</dbReference>
<proteinExistence type="predicted"/>